<organism evidence="3 4">
    <name type="scientific">Lasius niger</name>
    <name type="common">Black garden ant</name>
    <dbReference type="NCBI Taxonomy" id="67767"/>
    <lineage>
        <taxon>Eukaryota</taxon>
        <taxon>Metazoa</taxon>
        <taxon>Ecdysozoa</taxon>
        <taxon>Arthropoda</taxon>
        <taxon>Hexapoda</taxon>
        <taxon>Insecta</taxon>
        <taxon>Pterygota</taxon>
        <taxon>Neoptera</taxon>
        <taxon>Endopterygota</taxon>
        <taxon>Hymenoptera</taxon>
        <taxon>Apocrita</taxon>
        <taxon>Aculeata</taxon>
        <taxon>Formicoidea</taxon>
        <taxon>Formicidae</taxon>
        <taxon>Formicinae</taxon>
        <taxon>Lasius</taxon>
        <taxon>Lasius</taxon>
    </lineage>
</organism>
<protein>
    <submittedName>
        <fullName evidence="3">Uncharacterized protein</fullName>
    </submittedName>
</protein>
<evidence type="ECO:0000313" key="3">
    <source>
        <dbReference type="EMBL" id="KMQ81396.1"/>
    </source>
</evidence>
<feature type="signal peptide" evidence="2">
    <location>
        <begin position="1"/>
        <end position="23"/>
    </location>
</feature>
<evidence type="ECO:0000256" key="2">
    <source>
        <dbReference type="SAM" id="SignalP"/>
    </source>
</evidence>
<evidence type="ECO:0000313" key="4">
    <source>
        <dbReference type="Proteomes" id="UP000036403"/>
    </source>
</evidence>
<proteinExistence type="predicted"/>
<name>A0A0J7JU45_LASNI</name>
<dbReference type="AlphaFoldDB" id="A0A0J7JU45"/>
<dbReference type="Proteomes" id="UP000036403">
    <property type="component" value="Unassembled WGS sequence"/>
</dbReference>
<evidence type="ECO:0000256" key="1">
    <source>
        <dbReference type="SAM" id="MobiDB-lite"/>
    </source>
</evidence>
<keyword evidence="4" id="KW-1185">Reference proteome</keyword>
<keyword evidence="2" id="KW-0732">Signal</keyword>
<feature type="non-terminal residue" evidence="3">
    <location>
        <position position="146"/>
    </location>
</feature>
<gene>
    <name evidence="3" type="ORF">RF55_26458</name>
</gene>
<reference evidence="3 4" key="1">
    <citation type="submission" date="2015-04" db="EMBL/GenBank/DDBJ databases">
        <title>Lasius niger genome sequencing.</title>
        <authorList>
            <person name="Konorov E.A."/>
            <person name="Nikitin M.A."/>
            <person name="Kirill M.V."/>
            <person name="Chang P."/>
        </authorList>
    </citation>
    <scope>NUCLEOTIDE SEQUENCE [LARGE SCALE GENOMIC DNA]</scope>
    <source>
        <tissue evidence="3">Whole</tissue>
    </source>
</reference>
<feature type="chain" id="PRO_5005289795" evidence="2">
    <location>
        <begin position="24"/>
        <end position="146"/>
    </location>
</feature>
<feature type="compositionally biased region" description="Low complexity" evidence="1">
    <location>
        <begin position="20"/>
        <end position="33"/>
    </location>
</feature>
<feature type="region of interest" description="Disordered" evidence="1">
    <location>
        <begin position="20"/>
        <end position="57"/>
    </location>
</feature>
<comment type="caution">
    <text evidence="3">The sequence shown here is derived from an EMBL/GenBank/DDBJ whole genome shotgun (WGS) entry which is preliminary data.</text>
</comment>
<dbReference type="PaxDb" id="67767-A0A0J7JU45"/>
<accession>A0A0J7JU45</accession>
<dbReference type="OrthoDB" id="1046782at2759"/>
<sequence>MRLSLIGAFALTATSLAIPEASSAEPSLPSHSAGLEPGREAASGSNGQEPPLLAKAAPQDVARARAIVQDAIKEAAVHNKARFQNPTPNRYLPTVRDRFRRARDNAPQLMEVSPEVRRAAALVAEADAWSASRNGTSSPYRRRAAG</sequence>
<dbReference type="EMBL" id="LBMM01035908">
    <property type="protein sequence ID" value="KMQ81396.1"/>
    <property type="molecule type" value="Genomic_DNA"/>
</dbReference>